<dbReference type="PaxDb" id="4113-PGSC0003DMT400089777"/>
<accession>M1DIW6</accession>
<dbReference type="InParanoid" id="M1DIW6"/>
<evidence type="ECO:0000313" key="2">
    <source>
        <dbReference type="Proteomes" id="UP000011115"/>
    </source>
</evidence>
<proteinExistence type="predicted"/>
<organism evidence="1 2">
    <name type="scientific">Solanum tuberosum</name>
    <name type="common">Potato</name>
    <dbReference type="NCBI Taxonomy" id="4113"/>
    <lineage>
        <taxon>Eukaryota</taxon>
        <taxon>Viridiplantae</taxon>
        <taxon>Streptophyta</taxon>
        <taxon>Embryophyta</taxon>
        <taxon>Tracheophyta</taxon>
        <taxon>Spermatophyta</taxon>
        <taxon>Magnoliopsida</taxon>
        <taxon>eudicotyledons</taxon>
        <taxon>Gunneridae</taxon>
        <taxon>Pentapetalae</taxon>
        <taxon>asterids</taxon>
        <taxon>lamiids</taxon>
        <taxon>Solanales</taxon>
        <taxon>Solanaceae</taxon>
        <taxon>Solanoideae</taxon>
        <taxon>Solaneae</taxon>
        <taxon>Solanum</taxon>
    </lineage>
</organism>
<dbReference type="HOGENOM" id="CLU_1285241_0_0_1"/>
<dbReference type="AlphaFoldDB" id="M1DIW6"/>
<name>M1DIW6_SOLTU</name>
<dbReference type="STRING" id="4113.M1DIW6"/>
<dbReference type="PANTHER" id="PTHR48449">
    <property type="entry name" value="DUF1985 DOMAIN-CONTAINING PROTEIN"/>
    <property type="match status" value="1"/>
</dbReference>
<dbReference type="Proteomes" id="UP000011115">
    <property type="component" value="Unassembled WGS sequence"/>
</dbReference>
<dbReference type="EnsemblPlants" id="PGSC0003DMT400089777">
    <property type="protein sequence ID" value="PGSC0003DMT400089777"/>
    <property type="gene ID" value="PGSC0003DMG400039348"/>
</dbReference>
<reference evidence="2" key="1">
    <citation type="journal article" date="2011" name="Nature">
        <title>Genome sequence and analysis of the tuber crop potato.</title>
        <authorList>
            <consortium name="The Potato Genome Sequencing Consortium"/>
        </authorList>
    </citation>
    <scope>NUCLEOTIDE SEQUENCE [LARGE SCALE GENOMIC DNA]</scope>
    <source>
        <strain evidence="2">cv. DM1-3 516 R44</strain>
    </source>
</reference>
<dbReference type="OMA" id="RIFRSTC"/>
<dbReference type="Gramene" id="PGSC0003DMT400089777">
    <property type="protein sequence ID" value="PGSC0003DMT400089777"/>
    <property type="gene ID" value="PGSC0003DMG400039348"/>
</dbReference>
<evidence type="ECO:0000313" key="1">
    <source>
        <dbReference type="EnsemblPlants" id="PGSC0003DMT400089777"/>
    </source>
</evidence>
<protein>
    <submittedName>
        <fullName evidence="1">Ulp1 protease family, C-terminal catalytic domain containing protein</fullName>
    </submittedName>
</protein>
<reference evidence="1" key="2">
    <citation type="submission" date="2015-06" db="UniProtKB">
        <authorList>
            <consortium name="EnsemblPlants"/>
        </authorList>
    </citation>
    <scope>IDENTIFICATION</scope>
    <source>
        <strain evidence="1">DM1-3 516 R44</strain>
    </source>
</reference>
<sequence>MDDANTNRIYDYEDTGWEENRSKSLHDPLLMANVKDGKKKNDFASSSKIVRKTPKKKGQKFAPPISRPPLPETMSYVIKQIATHCLKFGAAYNNDFVQDLKKYMNVEAFELFTNSIFEPYADIHTCSYQGQISKCLLLLEIEQDNPNELHVRHANGNILRFDIKEFAMIIGLKCIGDPNDFQYPNTSKSSLIQRYFLDLVKSNSVSKARLVNRFL</sequence>
<keyword evidence="2" id="KW-1185">Reference proteome</keyword>
<dbReference type="PANTHER" id="PTHR48449:SF1">
    <property type="entry name" value="DUF1985 DOMAIN-CONTAINING PROTEIN"/>
    <property type="match status" value="1"/>
</dbReference>